<dbReference type="AlphaFoldDB" id="A0A0V0SD98"/>
<reference evidence="2 3" key="1">
    <citation type="submission" date="2015-01" db="EMBL/GenBank/DDBJ databases">
        <title>Evolution of Trichinella species and genotypes.</title>
        <authorList>
            <person name="Korhonen P.K."/>
            <person name="Edoardo P."/>
            <person name="Giuseppe L.R."/>
            <person name="Gasser R.B."/>
        </authorList>
    </citation>
    <scope>NUCLEOTIDE SEQUENCE [LARGE SCALE GENOMIC DNA]</scope>
    <source>
        <strain evidence="2">ISS37</strain>
    </source>
</reference>
<organism evidence="2 3">
    <name type="scientific">Trichinella nelsoni</name>
    <dbReference type="NCBI Taxonomy" id="6336"/>
    <lineage>
        <taxon>Eukaryota</taxon>
        <taxon>Metazoa</taxon>
        <taxon>Ecdysozoa</taxon>
        <taxon>Nematoda</taxon>
        <taxon>Enoplea</taxon>
        <taxon>Dorylaimia</taxon>
        <taxon>Trichinellida</taxon>
        <taxon>Trichinellidae</taxon>
        <taxon>Trichinella</taxon>
    </lineage>
</organism>
<evidence type="ECO:0000313" key="2">
    <source>
        <dbReference type="EMBL" id="KRX24647.1"/>
    </source>
</evidence>
<evidence type="ECO:0000256" key="1">
    <source>
        <dbReference type="SAM" id="MobiDB-lite"/>
    </source>
</evidence>
<gene>
    <name evidence="2" type="ORF">T07_11510</name>
</gene>
<accession>A0A0V0SD98</accession>
<evidence type="ECO:0000313" key="3">
    <source>
        <dbReference type="Proteomes" id="UP000054630"/>
    </source>
</evidence>
<keyword evidence="3" id="KW-1185">Reference proteome</keyword>
<feature type="region of interest" description="Disordered" evidence="1">
    <location>
        <begin position="22"/>
        <end position="48"/>
    </location>
</feature>
<proteinExistence type="predicted"/>
<comment type="caution">
    <text evidence="2">The sequence shown here is derived from an EMBL/GenBank/DDBJ whole genome shotgun (WGS) entry which is preliminary data.</text>
</comment>
<name>A0A0V0SD98_9BILA</name>
<feature type="compositionally biased region" description="Polar residues" evidence="1">
    <location>
        <begin position="23"/>
        <end position="37"/>
    </location>
</feature>
<dbReference type="Proteomes" id="UP000054630">
    <property type="component" value="Unassembled WGS sequence"/>
</dbReference>
<dbReference type="EMBL" id="JYDL01000016">
    <property type="protein sequence ID" value="KRX24647.1"/>
    <property type="molecule type" value="Genomic_DNA"/>
</dbReference>
<sequence>MNTINHTTHEIIEILERRKKEAQANSQLQAHQVTNLPQEKPTHYHATHSPRSLTTLIIVCMPIKPLQYSENTLFK</sequence>
<protein>
    <submittedName>
        <fullName evidence="2">Uncharacterized protein</fullName>
    </submittedName>
</protein>